<gene>
    <name evidence="2" type="ORF">HZH66_006171</name>
</gene>
<accession>A0A834K6E4</accession>
<dbReference type="EMBL" id="JACSEA010000005">
    <property type="protein sequence ID" value="KAF7400987.1"/>
    <property type="molecule type" value="Genomic_DNA"/>
</dbReference>
<proteinExistence type="predicted"/>
<evidence type="ECO:0000256" key="1">
    <source>
        <dbReference type="SAM" id="Phobius"/>
    </source>
</evidence>
<comment type="caution">
    <text evidence="2">The sequence shown here is derived from an EMBL/GenBank/DDBJ whole genome shotgun (WGS) entry which is preliminary data.</text>
</comment>
<organism evidence="2 3">
    <name type="scientific">Vespula vulgaris</name>
    <name type="common">Yellow jacket</name>
    <name type="synonym">Wasp</name>
    <dbReference type="NCBI Taxonomy" id="7454"/>
    <lineage>
        <taxon>Eukaryota</taxon>
        <taxon>Metazoa</taxon>
        <taxon>Ecdysozoa</taxon>
        <taxon>Arthropoda</taxon>
        <taxon>Hexapoda</taxon>
        <taxon>Insecta</taxon>
        <taxon>Pterygota</taxon>
        <taxon>Neoptera</taxon>
        <taxon>Endopterygota</taxon>
        <taxon>Hymenoptera</taxon>
        <taxon>Apocrita</taxon>
        <taxon>Aculeata</taxon>
        <taxon>Vespoidea</taxon>
        <taxon>Vespidae</taxon>
        <taxon>Vespinae</taxon>
        <taxon>Vespula</taxon>
    </lineage>
</organism>
<dbReference type="AlphaFoldDB" id="A0A834K6E4"/>
<reference evidence="2" key="1">
    <citation type="journal article" date="2020" name="G3 (Bethesda)">
        <title>High-Quality Assemblies for Three Invasive Social Wasps from the &lt;i&gt;Vespula&lt;/i&gt; Genus.</title>
        <authorList>
            <person name="Harrop T.W.R."/>
            <person name="Guhlin J."/>
            <person name="McLaughlin G.M."/>
            <person name="Permina E."/>
            <person name="Stockwell P."/>
            <person name="Gilligan J."/>
            <person name="Le Lec M.F."/>
            <person name="Gruber M.A.M."/>
            <person name="Quinn O."/>
            <person name="Lovegrove M."/>
            <person name="Duncan E.J."/>
            <person name="Remnant E.J."/>
            <person name="Van Eeckhoven J."/>
            <person name="Graham B."/>
            <person name="Knapp R.A."/>
            <person name="Langford K.W."/>
            <person name="Kronenberg Z."/>
            <person name="Press M.O."/>
            <person name="Eacker S.M."/>
            <person name="Wilson-Rankin E.E."/>
            <person name="Purcell J."/>
            <person name="Lester P.J."/>
            <person name="Dearden P.K."/>
        </authorList>
    </citation>
    <scope>NUCLEOTIDE SEQUENCE</scope>
    <source>
        <strain evidence="2">Marl-1</strain>
    </source>
</reference>
<keyword evidence="1" id="KW-0812">Transmembrane</keyword>
<keyword evidence="3" id="KW-1185">Reference proteome</keyword>
<sequence>MNLLQLSKESILPEKQFVKRNPLLTDFFNITTLGIYIPFYIWTHKRLHFLPLSSALKRWDYEWIAGLVLYLLIFIILPAKAIVDEGLLVASSTVILTEQVRMLMKSYAFVRSTASKFLKYKVHADMKKPVIPDFSKYLYFFFVPILIYRDINL</sequence>
<keyword evidence="1" id="KW-0472">Membrane</keyword>
<name>A0A834K6E4_VESVU</name>
<dbReference type="Proteomes" id="UP000614350">
    <property type="component" value="Unassembled WGS sequence"/>
</dbReference>
<feature type="transmembrane region" description="Helical" evidence="1">
    <location>
        <begin position="63"/>
        <end position="83"/>
    </location>
</feature>
<protein>
    <submittedName>
        <fullName evidence="2">Uncharacterized protein</fullName>
    </submittedName>
</protein>
<evidence type="ECO:0000313" key="3">
    <source>
        <dbReference type="Proteomes" id="UP000614350"/>
    </source>
</evidence>
<feature type="transmembrane region" description="Helical" evidence="1">
    <location>
        <begin position="21"/>
        <end position="43"/>
    </location>
</feature>
<keyword evidence="1" id="KW-1133">Transmembrane helix</keyword>
<evidence type="ECO:0000313" key="2">
    <source>
        <dbReference type="EMBL" id="KAF7400987.1"/>
    </source>
</evidence>